<gene>
    <name evidence="1" type="ORF">B7R25_04520</name>
</gene>
<dbReference type="AlphaFoldDB" id="A0A3E0WDQ7"/>
<proteinExistence type="predicted"/>
<evidence type="ECO:0000313" key="2">
    <source>
        <dbReference type="Proteomes" id="UP000257080"/>
    </source>
</evidence>
<evidence type="ECO:0000313" key="1">
    <source>
        <dbReference type="EMBL" id="RFA28488.1"/>
    </source>
</evidence>
<protein>
    <submittedName>
        <fullName evidence="1">Uncharacterized protein</fullName>
    </submittedName>
</protein>
<dbReference type="EMBL" id="NBXE01000009">
    <property type="protein sequence ID" value="RFA28488.1"/>
    <property type="molecule type" value="Genomic_DNA"/>
</dbReference>
<accession>A0A3E0WDQ7</accession>
<sequence>MTARGRLTQASNQLLSQIIDPNARWVPRYVPDAHDYVLNGLLDVAVQLGLVRVAGRRLELRKRGRKGVADPLALWQHLAAALPFERDEYGRGVARYLLILTASGLLTTEIEALPVVDRLVLATGWNFDQRPGEALGSRYAASTTLAVLRMASSATEVGHDAVDRTSSSLGSAGAILLASSVLANDRLFFT</sequence>
<name>A0A3E0WDQ7_9MICO</name>
<comment type="caution">
    <text evidence="1">The sequence shown here is derived from an EMBL/GenBank/DDBJ whole genome shotgun (WGS) entry which is preliminary data.</text>
</comment>
<organism evidence="1 2">
    <name type="scientific">Subtercola boreus</name>
    <dbReference type="NCBI Taxonomy" id="120213"/>
    <lineage>
        <taxon>Bacteria</taxon>
        <taxon>Bacillati</taxon>
        <taxon>Actinomycetota</taxon>
        <taxon>Actinomycetes</taxon>
        <taxon>Micrococcales</taxon>
        <taxon>Microbacteriaceae</taxon>
        <taxon>Subtercola</taxon>
    </lineage>
</organism>
<dbReference type="Proteomes" id="UP000257080">
    <property type="component" value="Unassembled WGS sequence"/>
</dbReference>
<reference evidence="1 2" key="1">
    <citation type="submission" date="2017-04" db="EMBL/GenBank/DDBJ databases">
        <title>Comparative genome analysis of Subtercola boreus.</title>
        <authorList>
            <person name="Cho Y.-J."/>
            <person name="Cho A."/>
            <person name="Kim O.-S."/>
            <person name="Lee J.-I."/>
        </authorList>
    </citation>
    <scope>NUCLEOTIDE SEQUENCE [LARGE SCALE GENOMIC DNA]</scope>
    <source>
        <strain evidence="1 2">P28004</strain>
    </source>
</reference>
<dbReference type="RefSeq" id="WP_116417804.1">
    <property type="nucleotide sequence ID" value="NZ_NBXC01000009.1"/>
</dbReference>